<name>A0ABS8UAD0_9GAMM</name>
<dbReference type="PANTHER" id="PTHR43877:SF5">
    <property type="entry name" value="BLL8307 PROTEIN"/>
    <property type="match status" value="1"/>
</dbReference>
<evidence type="ECO:0000313" key="4">
    <source>
        <dbReference type="EMBL" id="MCD9095719.1"/>
    </source>
</evidence>
<keyword evidence="2" id="KW-0012">Acyltransferase</keyword>
<keyword evidence="5" id="KW-1185">Reference proteome</keyword>
<feature type="domain" description="N-acetyltransferase" evidence="3">
    <location>
        <begin position="1"/>
        <end position="129"/>
    </location>
</feature>
<accession>A0ABS8UAD0</accession>
<dbReference type="SUPFAM" id="SSF55729">
    <property type="entry name" value="Acyl-CoA N-acyltransferases (Nat)"/>
    <property type="match status" value="1"/>
</dbReference>
<dbReference type="RefSeq" id="WP_232134756.1">
    <property type="nucleotide sequence ID" value="NZ_CP089507.1"/>
</dbReference>
<reference evidence="4" key="2">
    <citation type="journal article" date="2022" name="Syst. Appl. Microbiol.">
        <title>Physiological and genomic characterisation of Luteimonas fraxinea sp. nov., a bacterial species associated with trees tolerant to ash dieback.</title>
        <authorList>
            <person name="Ulrich K."/>
            <person name="Becker R."/>
            <person name="Behrendt U."/>
            <person name="Kube M."/>
            <person name="Schneck V."/>
            <person name="Ulrich A."/>
        </authorList>
    </citation>
    <scope>NUCLEOTIDE SEQUENCE</scope>
    <source>
        <strain evidence="4">A1P009</strain>
    </source>
</reference>
<keyword evidence="1" id="KW-0808">Transferase</keyword>
<dbReference type="EMBL" id="JAJQKU010000001">
    <property type="protein sequence ID" value="MCD9095719.1"/>
    <property type="molecule type" value="Genomic_DNA"/>
</dbReference>
<proteinExistence type="predicted"/>
<evidence type="ECO:0000259" key="3">
    <source>
        <dbReference type="PROSITE" id="PS51186"/>
    </source>
</evidence>
<sequence length="130" mass="13752">MALHSPPESIHALDLSGLRAPGVSFWGAWRGDALAGCGALKDLGNGHGELKSMRTDAAHLRQGVASAMLAHLMATARAQGWQRLSLETGTAAAFAPAHVLYARQGFAPCGPFGDYIDDPFSTFMTRTLDD</sequence>
<evidence type="ECO:0000256" key="1">
    <source>
        <dbReference type="ARBA" id="ARBA00022679"/>
    </source>
</evidence>
<reference evidence="4" key="1">
    <citation type="submission" date="2021-12" db="EMBL/GenBank/DDBJ databases">
        <authorList>
            <person name="Ulrich A."/>
        </authorList>
    </citation>
    <scope>NUCLEOTIDE SEQUENCE</scope>
    <source>
        <strain evidence="4">A1P009</strain>
    </source>
</reference>
<evidence type="ECO:0000313" key="5">
    <source>
        <dbReference type="Proteomes" id="UP001430360"/>
    </source>
</evidence>
<dbReference type="PANTHER" id="PTHR43877">
    <property type="entry name" value="AMINOALKYLPHOSPHONATE N-ACETYLTRANSFERASE-RELATED-RELATED"/>
    <property type="match status" value="1"/>
</dbReference>
<comment type="caution">
    <text evidence="4">The sequence shown here is derived from an EMBL/GenBank/DDBJ whole genome shotgun (WGS) entry which is preliminary data.</text>
</comment>
<dbReference type="Pfam" id="PF00583">
    <property type="entry name" value="Acetyltransf_1"/>
    <property type="match status" value="1"/>
</dbReference>
<dbReference type="InterPro" id="IPR050832">
    <property type="entry name" value="Bact_Acetyltransf"/>
</dbReference>
<dbReference type="CDD" id="cd04301">
    <property type="entry name" value="NAT_SF"/>
    <property type="match status" value="1"/>
</dbReference>
<protein>
    <submittedName>
        <fullName evidence="4">GNAT family N-acetyltransferase</fullName>
    </submittedName>
</protein>
<dbReference type="InterPro" id="IPR000182">
    <property type="entry name" value="GNAT_dom"/>
</dbReference>
<dbReference type="Proteomes" id="UP001430360">
    <property type="component" value="Unassembled WGS sequence"/>
</dbReference>
<dbReference type="PROSITE" id="PS51186">
    <property type="entry name" value="GNAT"/>
    <property type="match status" value="1"/>
</dbReference>
<gene>
    <name evidence="4" type="ORF">LTT95_02015</name>
</gene>
<evidence type="ECO:0000256" key="2">
    <source>
        <dbReference type="ARBA" id="ARBA00023315"/>
    </source>
</evidence>
<organism evidence="4 5">
    <name type="scientific">Luteimonas fraxinea</name>
    <dbReference type="NCBI Taxonomy" id="2901869"/>
    <lineage>
        <taxon>Bacteria</taxon>
        <taxon>Pseudomonadati</taxon>
        <taxon>Pseudomonadota</taxon>
        <taxon>Gammaproteobacteria</taxon>
        <taxon>Lysobacterales</taxon>
        <taxon>Lysobacteraceae</taxon>
        <taxon>Luteimonas</taxon>
    </lineage>
</organism>
<dbReference type="InterPro" id="IPR016181">
    <property type="entry name" value="Acyl_CoA_acyltransferase"/>
</dbReference>
<dbReference type="Gene3D" id="3.40.630.30">
    <property type="match status" value="1"/>
</dbReference>